<organism evidence="2 3">
    <name type="scientific">Aquimarina brevivitae</name>
    <dbReference type="NCBI Taxonomy" id="323412"/>
    <lineage>
        <taxon>Bacteria</taxon>
        <taxon>Pseudomonadati</taxon>
        <taxon>Bacteroidota</taxon>
        <taxon>Flavobacteriia</taxon>
        <taxon>Flavobacteriales</taxon>
        <taxon>Flavobacteriaceae</taxon>
        <taxon>Aquimarina</taxon>
    </lineage>
</organism>
<evidence type="ECO:0000313" key="2">
    <source>
        <dbReference type="EMBL" id="RZS98825.1"/>
    </source>
</evidence>
<dbReference type="OrthoDB" id="1523762at2"/>
<dbReference type="InterPro" id="IPR046342">
    <property type="entry name" value="CBS_dom_sf"/>
</dbReference>
<name>A0A4Q7PEU4_9FLAO</name>
<dbReference type="AlphaFoldDB" id="A0A4Q7PEU4"/>
<sequence length="218" mass="25418">MKTNLYIVREIEPLTTDSTVKEAQIHFNELTYTHFPIVKDGVYLGCVSEADIRCYESDKKLSEYQYALEHFFARENDNWLDILESFAQNQSNIIPVLDDDNKYLGFFELSDIMNFFNDTPFLSEPGNVLIVEKGAMDYSFSEIAQIVESNNAKILGLFISKLEYDVAEITVKISDADINNIVQTFRRYSYNIVSKHQEDTFLENLKERSKYLDKYLNM</sequence>
<dbReference type="SUPFAM" id="SSF54631">
    <property type="entry name" value="CBS-domain pair"/>
    <property type="match status" value="1"/>
</dbReference>
<dbReference type="InterPro" id="IPR000644">
    <property type="entry name" value="CBS_dom"/>
</dbReference>
<feature type="domain" description="CBS" evidence="1">
    <location>
        <begin position="72"/>
        <end position="116"/>
    </location>
</feature>
<dbReference type="EMBL" id="SGXE01000001">
    <property type="protein sequence ID" value="RZS98825.1"/>
    <property type="molecule type" value="Genomic_DNA"/>
</dbReference>
<protein>
    <submittedName>
        <fullName evidence="2">CBS domain protein</fullName>
    </submittedName>
</protein>
<evidence type="ECO:0000313" key="3">
    <source>
        <dbReference type="Proteomes" id="UP000292262"/>
    </source>
</evidence>
<dbReference type="Proteomes" id="UP000292262">
    <property type="component" value="Unassembled WGS sequence"/>
</dbReference>
<evidence type="ECO:0000259" key="1">
    <source>
        <dbReference type="Pfam" id="PF00571"/>
    </source>
</evidence>
<proteinExistence type="predicted"/>
<gene>
    <name evidence="2" type="ORF">EV197_0025</name>
</gene>
<dbReference type="RefSeq" id="WP_130284703.1">
    <property type="nucleotide sequence ID" value="NZ_SGXE01000001.1"/>
</dbReference>
<accession>A0A4Q7PEU4</accession>
<keyword evidence="3" id="KW-1185">Reference proteome</keyword>
<feature type="domain" description="CBS" evidence="1">
    <location>
        <begin position="10"/>
        <end position="53"/>
    </location>
</feature>
<dbReference type="Gene3D" id="3.10.580.10">
    <property type="entry name" value="CBS-domain"/>
    <property type="match status" value="1"/>
</dbReference>
<dbReference type="Pfam" id="PF00571">
    <property type="entry name" value="CBS"/>
    <property type="match status" value="2"/>
</dbReference>
<comment type="caution">
    <text evidence="2">The sequence shown here is derived from an EMBL/GenBank/DDBJ whole genome shotgun (WGS) entry which is preliminary data.</text>
</comment>
<reference evidence="2 3" key="1">
    <citation type="submission" date="2019-02" db="EMBL/GenBank/DDBJ databases">
        <title>Genomic Encyclopedia of Type Strains, Phase IV (KMG-IV): sequencing the most valuable type-strain genomes for metagenomic binning, comparative biology and taxonomic classification.</title>
        <authorList>
            <person name="Goeker M."/>
        </authorList>
    </citation>
    <scope>NUCLEOTIDE SEQUENCE [LARGE SCALE GENOMIC DNA]</scope>
    <source>
        <strain evidence="2 3">DSM 17196</strain>
    </source>
</reference>